<proteinExistence type="predicted"/>
<dbReference type="PANTHER" id="PTHR17985">
    <property type="entry name" value="SER/THR-RICH PROTEIN T10 IN DGCR REGION"/>
    <property type="match status" value="1"/>
</dbReference>
<name>A0A2V2ZYF2_9BACI</name>
<gene>
    <name evidence="1" type="ORF">DFO73_104152</name>
</gene>
<evidence type="ECO:0000313" key="1">
    <source>
        <dbReference type="EMBL" id="PWW29519.1"/>
    </source>
</evidence>
<comment type="caution">
    <text evidence="1">The sequence shown here is derived from an EMBL/GenBank/DDBJ whole genome shotgun (WGS) entry which is preliminary data.</text>
</comment>
<dbReference type="PANTHER" id="PTHR17985:SF8">
    <property type="entry name" value="TRANSPORT AND GOLGI ORGANIZATION PROTEIN 2 HOMOLOG"/>
    <property type="match status" value="1"/>
</dbReference>
<dbReference type="RefSeq" id="WP_110064577.1">
    <property type="nucleotide sequence ID" value="NZ_QGTW01000004.1"/>
</dbReference>
<dbReference type="EMBL" id="QGTW01000004">
    <property type="protein sequence ID" value="PWW29519.1"/>
    <property type="molecule type" value="Genomic_DNA"/>
</dbReference>
<dbReference type="Pfam" id="PF05742">
    <property type="entry name" value="TANGO2"/>
    <property type="match status" value="1"/>
</dbReference>
<dbReference type="InterPro" id="IPR008551">
    <property type="entry name" value="TANGO2"/>
</dbReference>
<dbReference type="Proteomes" id="UP000247150">
    <property type="component" value="Unassembled WGS sequence"/>
</dbReference>
<reference evidence="1 2" key="1">
    <citation type="submission" date="2018-05" db="EMBL/GenBank/DDBJ databases">
        <title>Freshwater and sediment microbial communities from various areas in North America, analyzing microbe dynamics in response to fracking.</title>
        <authorList>
            <person name="Lamendella R."/>
        </authorList>
    </citation>
    <scope>NUCLEOTIDE SEQUENCE [LARGE SCALE GENOMIC DNA]</scope>
    <source>
        <strain evidence="1 2">15_TX</strain>
    </source>
</reference>
<protein>
    <submittedName>
        <fullName evidence="1">Uncharacterized protein with NRDE domain</fullName>
    </submittedName>
</protein>
<sequence length="251" mass="28593">MCLILFAYKMHSKYKLAVAANRDEFYERPTVPAHFWEDHPNILAGRDLSKMGTWMGVTKDGRFAALTNYRDPKEATEGKLSRGELVADFLKGNGQPSEFMKKAAGNRQQYPGYNLLAGYADELYYYSNVEDKMEKLEPGIYGVSNHVLNTEWPKVKRGKEGLAKLIADSDDSLTQELFALLQNADPAPDDLLPKTGVSLEWERILSPMFIKSEGYGTRSSTVMLMSEDEIFYKERVHAGDLQEEQEFTFKY</sequence>
<dbReference type="AlphaFoldDB" id="A0A2V2ZYF2"/>
<dbReference type="OrthoDB" id="4380123at2"/>
<organism evidence="1 2">
    <name type="scientific">Cytobacillus oceanisediminis</name>
    <dbReference type="NCBI Taxonomy" id="665099"/>
    <lineage>
        <taxon>Bacteria</taxon>
        <taxon>Bacillati</taxon>
        <taxon>Bacillota</taxon>
        <taxon>Bacilli</taxon>
        <taxon>Bacillales</taxon>
        <taxon>Bacillaceae</taxon>
        <taxon>Cytobacillus</taxon>
    </lineage>
</organism>
<accession>A0A2V2ZYF2</accession>
<evidence type="ECO:0000313" key="2">
    <source>
        <dbReference type="Proteomes" id="UP000247150"/>
    </source>
</evidence>